<dbReference type="GO" id="GO:0006401">
    <property type="term" value="P:RNA catabolic process"/>
    <property type="evidence" value="ECO:0007669"/>
    <property type="project" value="TreeGrafter"/>
</dbReference>
<organism evidence="1 2">
    <name type="scientific">Catenaria anguillulae PL171</name>
    <dbReference type="NCBI Taxonomy" id="765915"/>
    <lineage>
        <taxon>Eukaryota</taxon>
        <taxon>Fungi</taxon>
        <taxon>Fungi incertae sedis</taxon>
        <taxon>Blastocladiomycota</taxon>
        <taxon>Blastocladiomycetes</taxon>
        <taxon>Blastocladiales</taxon>
        <taxon>Catenariaceae</taxon>
        <taxon>Catenaria</taxon>
    </lineage>
</organism>
<dbReference type="EMBL" id="MCFL01000040">
    <property type="protein sequence ID" value="ORZ32975.1"/>
    <property type="molecule type" value="Genomic_DNA"/>
</dbReference>
<dbReference type="Proteomes" id="UP000193411">
    <property type="component" value="Unassembled WGS sequence"/>
</dbReference>
<dbReference type="PANTHER" id="PTHR13383">
    <property type="entry name" value="RIBONUCLEASE H2 SUBUNIT B"/>
    <property type="match status" value="1"/>
</dbReference>
<sequence>MVDDLLHSADYPDLALLANTYSSQIEHLLSLHLCTAIPVTSDQAAFRLDKSKVTKWLTAKVQSLAAALALKAATPASNVYPPRPSPHIVGDDQWAWTRYAMTLIGEWLVKGSVSEEWMRAVSEALGVPPVQVAGLASANGDHEEAGGPSKKAKAAAAIKVPKGQKSVAAFFAKKS</sequence>
<protein>
    <submittedName>
        <fullName evidence="1">Uncharacterized protein</fullName>
    </submittedName>
</protein>
<gene>
    <name evidence="1" type="ORF">BCR44DRAFT_1439246</name>
</gene>
<evidence type="ECO:0000313" key="1">
    <source>
        <dbReference type="EMBL" id="ORZ32975.1"/>
    </source>
</evidence>
<dbReference type="InterPro" id="IPR040456">
    <property type="entry name" value="RNase_H2_suB"/>
</dbReference>
<dbReference type="GO" id="GO:0032299">
    <property type="term" value="C:ribonuclease H2 complex"/>
    <property type="evidence" value="ECO:0007669"/>
    <property type="project" value="InterPro"/>
</dbReference>
<evidence type="ECO:0000313" key="2">
    <source>
        <dbReference type="Proteomes" id="UP000193411"/>
    </source>
</evidence>
<dbReference type="Gene3D" id="1.10.20.120">
    <property type="match status" value="1"/>
</dbReference>
<reference evidence="1 2" key="1">
    <citation type="submission" date="2016-07" db="EMBL/GenBank/DDBJ databases">
        <title>Pervasive Adenine N6-methylation of Active Genes in Fungi.</title>
        <authorList>
            <consortium name="DOE Joint Genome Institute"/>
            <person name="Mondo S.J."/>
            <person name="Dannebaum R.O."/>
            <person name="Kuo R.C."/>
            <person name="Labutti K."/>
            <person name="Haridas S."/>
            <person name="Kuo A."/>
            <person name="Salamov A."/>
            <person name="Ahrendt S.R."/>
            <person name="Lipzen A."/>
            <person name="Sullivan W."/>
            <person name="Andreopoulos W.B."/>
            <person name="Clum A."/>
            <person name="Lindquist E."/>
            <person name="Daum C."/>
            <person name="Ramamoorthy G.K."/>
            <person name="Gryganskyi A."/>
            <person name="Culley D."/>
            <person name="Magnuson J.K."/>
            <person name="James T.Y."/>
            <person name="O'Malley M.A."/>
            <person name="Stajich J.E."/>
            <person name="Spatafora J.W."/>
            <person name="Visel A."/>
            <person name="Grigoriev I.V."/>
        </authorList>
    </citation>
    <scope>NUCLEOTIDE SEQUENCE [LARGE SCALE GENOMIC DNA]</scope>
    <source>
        <strain evidence="1 2">PL171</strain>
    </source>
</reference>
<accession>A0A1Y2HEJ8</accession>
<dbReference type="PANTHER" id="PTHR13383:SF11">
    <property type="entry name" value="RIBONUCLEASE H2 SUBUNIT B"/>
    <property type="match status" value="1"/>
</dbReference>
<dbReference type="GO" id="GO:0005654">
    <property type="term" value="C:nucleoplasm"/>
    <property type="evidence" value="ECO:0007669"/>
    <property type="project" value="TreeGrafter"/>
</dbReference>
<keyword evidence="2" id="KW-1185">Reference proteome</keyword>
<proteinExistence type="predicted"/>
<name>A0A1Y2HEJ8_9FUNG</name>
<dbReference type="AlphaFoldDB" id="A0A1Y2HEJ8"/>
<comment type="caution">
    <text evidence="1">The sequence shown here is derived from an EMBL/GenBank/DDBJ whole genome shotgun (WGS) entry which is preliminary data.</text>
</comment>